<keyword evidence="3" id="KW-0997">Cell inner membrane</keyword>
<evidence type="ECO:0000313" key="10">
    <source>
        <dbReference type="EMBL" id="KRK45953.1"/>
    </source>
</evidence>
<protein>
    <submittedName>
        <fullName evidence="10">ABC transporter</fullName>
    </submittedName>
</protein>
<dbReference type="SMART" id="SM00382">
    <property type="entry name" value="AAA"/>
    <property type="match status" value="1"/>
</dbReference>
<keyword evidence="8" id="KW-0472">Membrane</keyword>
<accession>A0A0R1HR78</accession>
<dbReference type="GO" id="GO:0006817">
    <property type="term" value="P:phosphate ion transport"/>
    <property type="evidence" value="ECO:0007669"/>
    <property type="project" value="UniProtKB-KW"/>
</dbReference>
<dbReference type="Proteomes" id="UP000051450">
    <property type="component" value="Unassembled WGS sequence"/>
</dbReference>
<keyword evidence="11" id="KW-1185">Reference proteome</keyword>
<feature type="domain" description="ABC transporter" evidence="9">
    <location>
        <begin position="5"/>
        <end position="218"/>
    </location>
</feature>
<organism evidence="10 11">
    <name type="scientific">Dellaglioa algida DSM 15638</name>
    <dbReference type="NCBI Taxonomy" id="1423719"/>
    <lineage>
        <taxon>Bacteria</taxon>
        <taxon>Bacillati</taxon>
        <taxon>Bacillota</taxon>
        <taxon>Bacilli</taxon>
        <taxon>Lactobacillales</taxon>
        <taxon>Lactobacillaceae</taxon>
        <taxon>Dellaglioa</taxon>
    </lineage>
</organism>
<keyword evidence="6" id="KW-0067">ATP-binding</keyword>
<evidence type="ECO:0000256" key="7">
    <source>
        <dbReference type="ARBA" id="ARBA00022967"/>
    </source>
</evidence>
<dbReference type="PROSITE" id="PS50893">
    <property type="entry name" value="ABC_TRANSPORTER_2"/>
    <property type="match status" value="1"/>
</dbReference>
<dbReference type="OrthoDB" id="9785080at2"/>
<reference evidence="10 11" key="1">
    <citation type="journal article" date="2015" name="Genome Announc.">
        <title>Expanding the biotechnology potential of lactobacilli through comparative genomics of 213 strains and associated genera.</title>
        <authorList>
            <person name="Sun Z."/>
            <person name="Harris H.M."/>
            <person name="McCann A."/>
            <person name="Guo C."/>
            <person name="Argimon S."/>
            <person name="Zhang W."/>
            <person name="Yang X."/>
            <person name="Jeffery I.B."/>
            <person name="Cooney J.C."/>
            <person name="Kagawa T.F."/>
            <person name="Liu W."/>
            <person name="Song Y."/>
            <person name="Salvetti E."/>
            <person name="Wrobel A."/>
            <person name="Rasinkangas P."/>
            <person name="Parkhill J."/>
            <person name="Rea M.C."/>
            <person name="O'Sullivan O."/>
            <person name="Ritari J."/>
            <person name="Douillard F.P."/>
            <person name="Paul Ross R."/>
            <person name="Yang R."/>
            <person name="Briner A.E."/>
            <person name="Felis G.E."/>
            <person name="de Vos W.M."/>
            <person name="Barrangou R."/>
            <person name="Klaenhammer T.R."/>
            <person name="Caufield P.W."/>
            <person name="Cui Y."/>
            <person name="Zhang H."/>
            <person name="O'Toole P.W."/>
        </authorList>
    </citation>
    <scope>NUCLEOTIDE SEQUENCE [LARGE SCALE GENOMIC DNA]</scope>
    <source>
        <strain evidence="10 11">DSM 15638</strain>
    </source>
</reference>
<evidence type="ECO:0000256" key="2">
    <source>
        <dbReference type="ARBA" id="ARBA00022475"/>
    </source>
</evidence>
<gene>
    <name evidence="10" type="ORF">FC66_GL000913</name>
</gene>
<dbReference type="Pfam" id="PF00005">
    <property type="entry name" value="ABC_tran"/>
    <property type="match status" value="1"/>
</dbReference>
<keyword evidence="1" id="KW-0813">Transport</keyword>
<evidence type="ECO:0000256" key="8">
    <source>
        <dbReference type="ARBA" id="ARBA00023136"/>
    </source>
</evidence>
<evidence type="ECO:0000256" key="5">
    <source>
        <dbReference type="ARBA" id="ARBA00022741"/>
    </source>
</evidence>
<dbReference type="RefSeq" id="WP_057973981.1">
    <property type="nucleotide sequence ID" value="NZ_AZDI01000003.1"/>
</dbReference>
<evidence type="ECO:0000256" key="3">
    <source>
        <dbReference type="ARBA" id="ARBA00022519"/>
    </source>
</evidence>
<dbReference type="Gene3D" id="3.40.50.300">
    <property type="entry name" value="P-loop containing nucleotide triphosphate hydrolases"/>
    <property type="match status" value="1"/>
</dbReference>
<keyword evidence="5" id="KW-0547">Nucleotide-binding</keyword>
<sequence>MKNIIDLQGVSLKINDQSILKHISFKVNSGDFLTITGPSGSGKSTVLKLIAGLISRTSGDIKFENQSIDGYDPIDYRRDVSYCFQTPVLFGETVKDNLEFPYVIRKKTFDEAHAIAELESVGLPSHYLSKSINELSGGEKQRVALIRNLIFLPKVLLLDEITSALDSESKKIIHTLINHLNDSNKITILAVTHDDNEIQMADQLINIENGQMMEVTHE</sequence>
<keyword evidence="4" id="KW-0592">Phosphate transport</keyword>
<evidence type="ECO:0000256" key="6">
    <source>
        <dbReference type="ARBA" id="ARBA00022840"/>
    </source>
</evidence>
<keyword evidence="7" id="KW-1278">Translocase</keyword>
<evidence type="ECO:0000256" key="4">
    <source>
        <dbReference type="ARBA" id="ARBA00022592"/>
    </source>
</evidence>
<keyword evidence="2" id="KW-1003">Cell membrane</keyword>
<proteinExistence type="predicted"/>
<dbReference type="PANTHER" id="PTHR43423:SF12">
    <property type="entry name" value="IRON EXPORT ATP-BINDING PROTEIN FETA-RELATED"/>
    <property type="match status" value="1"/>
</dbReference>
<comment type="caution">
    <text evidence="10">The sequence shown here is derived from an EMBL/GenBank/DDBJ whole genome shotgun (WGS) entry which is preliminary data.</text>
</comment>
<dbReference type="PROSITE" id="PS00211">
    <property type="entry name" value="ABC_TRANSPORTER_1"/>
    <property type="match status" value="1"/>
</dbReference>
<dbReference type="EMBL" id="AZDI01000003">
    <property type="protein sequence ID" value="KRK45953.1"/>
    <property type="molecule type" value="Genomic_DNA"/>
</dbReference>
<dbReference type="GO" id="GO:0016887">
    <property type="term" value="F:ATP hydrolysis activity"/>
    <property type="evidence" value="ECO:0007669"/>
    <property type="project" value="InterPro"/>
</dbReference>
<dbReference type="InterPro" id="IPR003593">
    <property type="entry name" value="AAA+_ATPase"/>
</dbReference>
<dbReference type="InterPro" id="IPR027417">
    <property type="entry name" value="P-loop_NTPase"/>
</dbReference>
<dbReference type="GO" id="GO:0005524">
    <property type="term" value="F:ATP binding"/>
    <property type="evidence" value="ECO:0007669"/>
    <property type="project" value="UniProtKB-KW"/>
</dbReference>
<dbReference type="PATRIC" id="fig|1423719.4.peg.929"/>
<evidence type="ECO:0000256" key="1">
    <source>
        <dbReference type="ARBA" id="ARBA00022448"/>
    </source>
</evidence>
<dbReference type="STRING" id="1423719.FC66_GL000913"/>
<evidence type="ECO:0000259" key="9">
    <source>
        <dbReference type="PROSITE" id="PS50893"/>
    </source>
</evidence>
<name>A0A0R1HR78_9LACO</name>
<dbReference type="InterPro" id="IPR017871">
    <property type="entry name" value="ABC_transporter-like_CS"/>
</dbReference>
<dbReference type="AlphaFoldDB" id="A0A0R1HR78"/>
<dbReference type="PANTHER" id="PTHR43423">
    <property type="entry name" value="ABC TRANSPORTER I FAMILY MEMBER 17"/>
    <property type="match status" value="1"/>
</dbReference>
<dbReference type="SUPFAM" id="SSF52540">
    <property type="entry name" value="P-loop containing nucleoside triphosphate hydrolases"/>
    <property type="match status" value="1"/>
</dbReference>
<dbReference type="InterPro" id="IPR003439">
    <property type="entry name" value="ABC_transporter-like_ATP-bd"/>
</dbReference>
<evidence type="ECO:0000313" key="11">
    <source>
        <dbReference type="Proteomes" id="UP000051450"/>
    </source>
</evidence>